<dbReference type="AlphaFoldDB" id="A0A6P1D5M8"/>
<protein>
    <submittedName>
        <fullName evidence="1">Uncharacterized protein</fullName>
    </submittedName>
</protein>
<accession>A0A6P1D5M8</accession>
<name>A0A6P1D5M8_9NOCA</name>
<gene>
    <name evidence="1" type="ORF">GV789_16040</name>
</gene>
<evidence type="ECO:0000313" key="2">
    <source>
        <dbReference type="Proteomes" id="UP000468928"/>
    </source>
</evidence>
<evidence type="ECO:0000313" key="1">
    <source>
        <dbReference type="EMBL" id="NEW45945.1"/>
    </source>
</evidence>
<proteinExistence type="predicted"/>
<sequence>MIAGHRTGATIIGGPNRLARIPDLAVLFASPQTALLNLPTSRDQSAAVIDRQKRTLVKRTLAVGLVFVAMAAVGCGSEESTATDDAQQIRDLMVEQETAMATFDFDKMATLTCTKYREEVRNLSDTMFPPISEAGTPEELAATGADVLIPAMKASYPTASDESISQLVDALIRYDEPAYKAANLDILRQTTTVKIDKIENISVTGDTATADITSTWVHPGEQPAPEVAANAFLKEDGKWLDCQQPS</sequence>
<reference evidence="1 2" key="1">
    <citation type="submission" date="2020-01" db="EMBL/GenBank/DDBJ databases">
        <title>Genetics and antimicrobial susceptibilities of Nocardia species isolated from the soil; a comparison with species isolated from humans.</title>
        <authorList>
            <person name="Carrasco G."/>
            <person name="Monzon S."/>
            <person name="Sansegundo M."/>
            <person name="Garcia E."/>
            <person name="Garrido N."/>
            <person name="Medina M.J."/>
            <person name="Villalon P."/>
            <person name="Ramirez-Arocha A.C."/>
            <person name="Jimenez P."/>
            <person name="Cuesta I."/>
            <person name="Valdezate S."/>
        </authorList>
    </citation>
    <scope>NUCLEOTIDE SEQUENCE [LARGE SCALE GENOMIC DNA]</scope>
    <source>
        <strain evidence="1 2">CNM20110639</strain>
    </source>
</reference>
<dbReference type="EMBL" id="JAAGUZ010000039">
    <property type="protein sequence ID" value="NEW45945.1"/>
    <property type="molecule type" value="Genomic_DNA"/>
</dbReference>
<dbReference type="RefSeq" id="WP_163829435.1">
    <property type="nucleotide sequence ID" value="NZ_JAAGUZ010000039.1"/>
</dbReference>
<organism evidence="1 2">
    <name type="scientific">Nocardia cyriacigeorgica</name>
    <dbReference type="NCBI Taxonomy" id="135487"/>
    <lineage>
        <taxon>Bacteria</taxon>
        <taxon>Bacillati</taxon>
        <taxon>Actinomycetota</taxon>
        <taxon>Actinomycetes</taxon>
        <taxon>Mycobacteriales</taxon>
        <taxon>Nocardiaceae</taxon>
        <taxon>Nocardia</taxon>
    </lineage>
</organism>
<dbReference type="Proteomes" id="UP000468928">
    <property type="component" value="Unassembled WGS sequence"/>
</dbReference>
<comment type="caution">
    <text evidence="1">The sequence shown here is derived from an EMBL/GenBank/DDBJ whole genome shotgun (WGS) entry which is preliminary data.</text>
</comment>